<sequence length="293" mass="31968">MMIAKSFTTARFLGNTSVASIGFSPTNGFLKTWNDMPIIECLASCIAYTDCNSVNWAKNDASALIGRCEIINATSWKPISFLARPAEFSEFYVDVNMKSMTRLVAIPAVTSSTALAVSDPKAKWPTDCMFVSGSTAGFIVGFRNNQTSSSYIEHFKCRVFRHGFAMSAETPTVIAYSQYANFNLTCPSGWVITAALEDDSGFILTNNIRCMKPALPWFVNGAQCRTKALKTFKAAATPSPMKTTNFDGVNAEPDWGAQCGNSTTIEALVAYNFVLAPEWVLDTMLCCLLERAA</sequence>
<dbReference type="Proteomes" id="UP000678499">
    <property type="component" value="Unassembled WGS sequence"/>
</dbReference>
<accession>A0A7R9BST2</accession>
<dbReference type="AlphaFoldDB" id="A0A7R9BST2"/>
<dbReference type="EMBL" id="OA884526">
    <property type="protein sequence ID" value="CAD7280931.1"/>
    <property type="molecule type" value="Genomic_DNA"/>
</dbReference>
<evidence type="ECO:0000313" key="2">
    <source>
        <dbReference type="Proteomes" id="UP000678499"/>
    </source>
</evidence>
<name>A0A7R9BST2_9CRUS</name>
<gene>
    <name evidence="1" type="ORF">NMOB1V02_LOCUS8587</name>
</gene>
<reference evidence="1" key="1">
    <citation type="submission" date="2020-11" db="EMBL/GenBank/DDBJ databases">
        <authorList>
            <person name="Tran Van P."/>
        </authorList>
    </citation>
    <scope>NUCLEOTIDE SEQUENCE</scope>
</reference>
<keyword evidence="2" id="KW-1185">Reference proteome</keyword>
<evidence type="ECO:0000313" key="1">
    <source>
        <dbReference type="EMBL" id="CAD7280931.1"/>
    </source>
</evidence>
<protein>
    <submittedName>
        <fullName evidence="1">Uncharacterized protein</fullName>
    </submittedName>
</protein>
<organism evidence="1">
    <name type="scientific">Notodromas monacha</name>
    <dbReference type="NCBI Taxonomy" id="399045"/>
    <lineage>
        <taxon>Eukaryota</taxon>
        <taxon>Metazoa</taxon>
        <taxon>Ecdysozoa</taxon>
        <taxon>Arthropoda</taxon>
        <taxon>Crustacea</taxon>
        <taxon>Oligostraca</taxon>
        <taxon>Ostracoda</taxon>
        <taxon>Podocopa</taxon>
        <taxon>Podocopida</taxon>
        <taxon>Cypridocopina</taxon>
        <taxon>Cypridoidea</taxon>
        <taxon>Cyprididae</taxon>
        <taxon>Notodromas</taxon>
    </lineage>
</organism>
<dbReference type="EMBL" id="CAJPEX010002489">
    <property type="protein sequence ID" value="CAG0921083.1"/>
    <property type="molecule type" value="Genomic_DNA"/>
</dbReference>
<proteinExistence type="predicted"/>